<dbReference type="InterPro" id="IPR003018">
    <property type="entry name" value="GAF"/>
</dbReference>
<gene>
    <name evidence="3" type="ordered locus">Tter_1719</name>
</gene>
<dbReference type="InterPro" id="IPR000160">
    <property type="entry name" value="GGDEF_dom"/>
</dbReference>
<keyword evidence="4" id="KW-1185">Reference proteome</keyword>
<feature type="transmembrane region" description="Helical" evidence="1">
    <location>
        <begin position="167"/>
        <end position="183"/>
    </location>
</feature>
<dbReference type="eggNOG" id="COG2203">
    <property type="taxonomic scope" value="Bacteria"/>
</dbReference>
<name>D1CCW0_THET1</name>
<dbReference type="PROSITE" id="PS50887">
    <property type="entry name" value="GGDEF"/>
    <property type="match status" value="1"/>
</dbReference>
<dbReference type="SMART" id="SM00267">
    <property type="entry name" value="GGDEF"/>
    <property type="match status" value="1"/>
</dbReference>
<dbReference type="GO" id="GO:0043709">
    <property type="term" value="P:cell adhesion involved in single-species biofilm formation"/>
    <property type="evidence" value="ECO:0007669"/>
    <property type="project" value="TreeGrafter"/>
</dbReference>
<evidence type="ECO:0000259" key="2">
    <source>
        <dbReference type="PROSITE" id="PS50887"/>
    </source>
</evidence>
<dbReference type="FunFam" id="3.30.70.270:FF:000001">
    <property type="entry name" value="Diguanylate cyclase domain protein"/>
    <property type="match status" value="1"/>
</dbReference>
<feature type="domain" description="GGDEF" evidence="2">
    <location>
        <begin position="416"/>
        <end position="550"/>
    </location>
</feature>
<dbReference type="GO" id="GO:1902201">
    <property type="term" value="P:negative regulation of bacterial-type flagellum-dependent cell motility"/>
    <property type="evidence" value="ECO:0007669"/>
    <property type="project" value="TreeGrafter"/>
</dbReference>
<dbReference type="HOGENOM" id="CLU_483889_0_0_0"/>
<dbReference type="InterPro" id="IPR029016">
    <property type="entry name" value="GAF-like_dom_sf"/>
</dbReference>
<dbReference type="Proteomes" id="UP000000323">
    <property type="component" value="Chromosome 1"/>
</dbReference>
<dbReference type="GO" id="GO:0005886">
    <property type="term" value="C:plasma membrane"/>
    <property type="evidence" value="ECO:0007669"/>
    <property type="project" value="TreeGrafter"/>
</dbReference>
<dbReference type="AlphaFoldDB" id="D1CCW0"/>
<dbReference type="InterPro" id="IPR029787">
    <property type="entry name" value="Nucleotide_cyclase"/>
</dbReference>
<evidence type="ECO:0000256" key="1">
    <source>
        <dbReference type="SAM" id="Phobius"/>
    </source>
</evidence>
<feature type="transmembrane region" description="Helical" evidence="1">
    <location>
        <begin position="122"/>
        <end position="155"/>
    </location>
</feature>
<dbReference type="SUPFAM" id="SSF55781">
    <property type="entry name" value="GAF domain-like"/>
    <property type="match status" value="1"/>
</dbReference>
<keyword evidence="1" id="KW-1133">Transmembrane helix</keyword>
<dbReference type="EMBL" id="CP001825">
    <property type="protein sequence ID" value="ACZ42625.1"/>
    <property type="molecule type" value="Genomic_DNA"/>
</dbReference>
<feature type="transmembrane region" description="Helical" evidence="1">
    <location>
        <begin position="64"/>
        <end position="85"/>
    </location>
</feature>
<keyword evidence="1" id="KW-0472">Membrane</keyword>
<dbReference type="SMART" id="SM00065">
    <property type="entry name" value="GAF"/>
    <property type="match status" value="1"/>
</dbReference>
<dbReference type="NCBIfam" id="TIGR00254">
    <property type="entry name" value="GGDEF"/>
    <property type="match status" value="1"/>
</dbReference>
<dbReference type="SUPFAM" id="SSF55073">
    <property type="entry name" value="Nucleotide cyclase"/>
    <property type="match status" value="1"/>
</dbReference>
<reference evidence="4" key="1">
    <citation type="journal article" date="2010" name="Stand. Genomic Sci.">
        <title>Complete genome sequence of 'Thermobaculum terrenum' type strain (YNP1).</title>
        <authorList>
            <person name="Kiss H."/>
            <person name="Cleland D."/>
            <person name="Lapidus A."/>
            <person name="Lucas S."/>
            <person name="Glavina Del Rio T."/>
            <person name="Nolan M."/>
            <person name="Tice H."/>
            <person name="Han C."/>
            <person name="Goodwin L."/>
            <person name="Pitluck S."/>
            <person name="Liolios K."/>
            <person name="Ivanova N."/>
            <person name="Mavromatis K."/>
            <person name="Ovchinnikova G."/>
            <person name="Pati A."/>
            <person name="Chen A."/>
            <person name="Palaniappan K."/>
            <person name="Land M."/>
            <person name="Hauser L."/>
            <person name="Chang Y."/>
            <person name="Jeffries C."/>
            <person name="Lu M."/>
            <person name="Brettin T."/>
            <person name="Detter J."/>
            <person name="Goker M."/>
            <person name="Tindall B."/>
            <person name="Beck B."/>
            <person name="McDermott T."/>
            <person name="Woyke T."/>
            <person name="Bristow J."/>
            <person name="Eisen J."/>
            <person name="Markowitz V."/>
            <person name="Hugenholtz P."/>
            <person name="Kyrpides N."/>
            <person name="Klenk H."/>
            <person name="Cheng J."/>
        </authorList>
    </citation>
    <scope>NUCLEOTIDE SEQUENCE [LARGE SCALE GENOMIC DNA]</scope>
    <source>
        <strain evidence="4">ATCC BAA-798 / YNP1</strain>
    </source>
</reference>
<dbReference type="CDD" id="cd01949">
    <property type="entry name" value="GGDEF"/>
    <property type="match status" value="1"/>
</dbReference>
<dbReference type="KEGG" id="ttr:Tter_1719"/>
<evidence type="ECO:0000313" key="3">
    <source>
        <dbReference type="EMBL" id="ACZ42625.1"/>
    </source>
</evidence>
<proteinExistence type="predicted"/>
<dbReference type="InterPro" id="IPR043128">
    <property type="entry name" value="Rev_trsase/Diguanyl_cyclase"/>
</dbReference>
<dbReference type="Pfam" id="PF13185">
    <property type="entry name" value="GAF_2"/>
    <property type="match status" value="1"/>
</dbReference>
<dbReference type="GO" id="GO:0052621">
    <property type="term" value="F:diguanylate cyclase activity"/>
    <property type="evidence" value="ECO:0007669"/>
    <property type="project" value="TreeGrafter"/>
</dbReference>
<dbReference type="InterPro" id="IPR050469">
    <property type="entry name" value="Diguanylate_Cyclase"/>
</dbReference>
<feature type="transmembrane region" description="Helical" evidence="1">
    <location>
        <begin position="91"/>
        <end position="110"/>
    </location>
</feature>
<dbReference type="Pfam" id="PF00990">
    <property type="entry name" value="GGDEF"/>
    <property type="match status" value="1"/>
</dbReference>
<dbReference type="STRING" id="525904.Tter_1719"/>
<dbReference type="Gene3D" id="3.30.70.270">
    <property type="match status" value="1"/>
</dbReference>
<sequence>MLQHPAVLLYHVEIKVHTGQEPTNYRNGLERKLRALASSLYAIAVILVLFVINYPQLHLASSRVGANLIILGAVISIVLIYLVPWDSLPRSLFLLMPLSSISLLAGLVYLTGGEHSPFQPLYMLPVVFAALYYELTSALLIGLMVVIAAFTPMIYSDVSSRGLVEQAVLSVASLGATAIGALMKGEIIRLRHREQILRNNLEDVWTRSRQLQRETELERRRRIQLEAVHAVGQDVLAVISPENVPDVVVGAIHRNLGYDAVILALTTEDSSELSIVASYRTDGKKTVHGNINAHPLINRSIQERKSVYSNDLLQEKGVGGVACLRARSMAVIPIIIDDRPGGVLIIESRMENAFDTSAITALESIADYVSLALRNAEWYRQLSEKASRDPLSGFLNHRAFVERVAEEIERSRRLYTGLSILFFDLDHFKQVNDTFGHEVGNKVLKEMSRVARQTLRSIDVLGRFGGEEFEAILPGASIDDSKAAAERLRSAISGHQVVLEDGRTITLQVSVGAATYPFDGATPEELIRNADAALYEAKRRGRNKVVHYADMRQDPQLEPMGAY</sequence>
<accession>D1CCW0</accession>
<keyword evidence="1" id="KW-0812">Transmembrane</keyword>
<dbReference type="Gene3D" id="3.30.450.40">
    <property type="match status" value="1"/>
</dbReference>
<organism evidence="3 4">
    <name type="scientific">Thermobaculum terrenum (strain ATCC BAA-798 / CCMEE 7001 / YNP1)</name>
    <dbReference type="NCBI Taxonomy" id="525904"/>
    <lineage>
        <taxon>Bacteria</taxon>
        <taxon>Bacillati</taxon>
        <taxon>Chloroflexota</taxon>
        <taxon>Chloroflexia</taxon>
        <taxon>Candidatus Thermobaculales</taxon>
        <taxon>Candidatus Thermobaculaceae</taxon>
        <taxon>Thermobaculum</taxon>
    </lineage>
</organism>
<dbReference type="PANTHER" id="PTHR45138:SF9">
    <property type="entry name" value="DIGUANYLATE CYCLASE DGCM-RELATED"/>
    <property type="match status" value="1"/>
</dbReference>
<evidence type="ECO:0000313" key="4">
    <source>
        <dbReference type="Proteomes" id="UP000000323"/>
    </source>
</evidence>
<feature type="transmembrane region" description="Helical" evidence="1">
    <location>
        <begin position="33"/>
        <end position="52"/>
    </location>
</feature>
<dbReference type="eggNOG" id="COG2199">
    <property type="taxonomic scope" value="Bacteria"/>
</dbReference>
<dbReference type="PANTHER" id="PTHR45138">
    <property type="entry name" value="REGULATORY COMPONENTS OF SENSORY TRANSDUCTION SYSTEM"/>
    <property type="match status" value="1"/>
</dbReference>
<protein>
    <submittedName>
        <fullName evidence="3">Diguanylate cyclase with GAF sensor</fullName>
    </submittedName>
</protein>